<dbReference type="Proteomes" id="UP000042527">
    <property type="component" value="Unassembled WGS sequence"/>
</dbReference>
<evidence type="ECO:0000313" key="2">
    <source>
        <dbReference type="Proteomes" id="UP000042527"/>
    </source>
</evidence>
<dbReference type="EMBL" id="CDNC01000023">
    <property type="protein sequence ID" value="CEM62299.1"/>
    <property type="molecule type" value="Genomic_DNA"/>
</dbReference>
<proteinExistence type="predicted"/>
<sequence length="40" mass="4606">MNFLLELILHFKYSKGSVIRGSVIRGSVIRGSVIRNYMIH</sequence>
<dbReference type="AlphaFoldDB" id="A0A0B7GUE6"/>
<organism evidence="1 2">
    <name type="scientific">Treponema phagedenis</name>
    <dbReference type="NCBI Taxonomy" id="162"/>
    <lineage>
        <taxon>Bacteria</taxon>
        <taxon>Pseudomonadati</taxon>
        <taxon>Spirochaetota</taxon>
        <taxon>Spirochaetia</taxon>
        <taxon>Spirochaetales</taxon>
        <taxon>Treponemataceae</taxon>
        <taxon>Treponema</taxon>
    </lineage>
</organism>
<keyword evidence="2" id="KW-1185">Reference proteome</keyword>
<reference evidence="2" key="1">
    <citation type="submission" date="2015-01" db="EMBL/GenBank/DDBJ databases">
        <authorList>
            <person name="Manzoor Shahid"/>
            <person name="Zubair Saima"/>
        </authorList>
    </citation>
    <scope>NUCLEOTIDE SEQUENCE [LARGE SCALE GENOMIC DNA]</scope>
    <source>
        <strain evidence="2">V1</strain>
    </source>
</reference>
<accession>A0A0B7GUE6</accession>
<name>A0A0B7GUE6_TREPH</name>
<evidence type="ECO:0000313" key="1">
    <source>
        <dbReference type="EMBL" id="CEM62299.1"/>
    </source>
</evidence>
<gene>
    <name evidence="1" type="ORF">TPHV1_30194</name>
</gene>
<protein>
    <submittedName>
        <fullName evidence="1">Uncharacterized protein</fullName>
    </submittedName>
</protein>